<dbReference type="RefSeq" id="WP_131023359.1">
    <property type="nucleotide sequence ID" value="NZ_FZNM01000008.1"/>
</dbReference>
<reference evidence="2 3" key="1">
    <citation type="submission" date="2019-02" db="EMBL/GenBank/DDBJ databases">
        <authorList>
            <person name="Zhang G."/>
        </authorList>
    </citation>
    <scope>NUCLEOTIDE SEQUENCE [LARGE SCALE GENOMIC DNA]</scope>
    <source>
        <strain evidence="2 3">CMB17</strain>
    </source>
</reference>
<comment type="caution">
    <text evidence="2">The sequence shown here is derived from an EMBL/GenBank/DDBJ whole genome shotgun (WGS) entry which is preliminary data.</text>
</comment>
<keyword evidence="3" id="KW-1185">Reference proteome</keyword>
<evidence type="ECO:0000313" key="2">
    <source>
        <dbReference type="EMBL" id="TBN49061.1"/>
    </source>
</evidence>
<dbReference type="Proteomes" id="UP000292859">
    <property type="component" value="Unassembled WGS sequence"/>
</dbReference>
<feature type="region of interest" description="Disordered" evidence="1">
    <location>
        <begin position="48"/>
        <end position="170"/>
    </location>
</feature>
<accession>A0ABY1YIP3</accession>
<feature type="region of interest" description="Disordered" evidence="1">
    <location>
        <begin position="1"/>
        <end position="33"/>
    </location>
</feature>
<sequence>MNNLVGAATHRKRRPQVPRLDPNPAMGRLSVAQGISRDVNARIVTMPRTMTSGRRERTRGKNVNPNNGRTALIVIPGTNAPADQSKAQGPDPKRTNPRAATGPNAKTRLNANGTGTAPNPAAKMRNVPQRAKISLWNDRRANPRPAGKTELTANKSWMTRGGASNRPNAI</sequence>
<proteinExistence type="predicted"/>
<dbReference type="EMBL" id="SIRL01000009">
    <property type="protein sequence ID" value="TBN49061.1"/>
    <property type="molecule type" value="Genomic_DNA"/>
</dbReference>
<organism evidence="2 3">
    <name type="scientific">Paracoccus sediminis</name>
    <dbReference type="NCBI Taxonomy" id="1214787"/>
    <lineage>
        <taxon>Bacteria</taxon>
        <taxon>Pseudomonadati</taxon>
        <taxon>Pseudomonadota</taxon>
        <taxon>Alphaproteobacteria</taxon>
        <taxon>Rhodobacterales</taxon>
        <taxon>Paracoccaceae</taxon>
        <taxon>Paracoccus</taxon>
    </lineage>
</organism>
<gene>
    <name evidence="2" type="ORF">EYF88_13210</name>
</gene>
<evidence type="ECO:0000256" key="1">
    <source>
        <dbReference type="SAM" id="MobiDB-lite"/>
    </source>
</evidence>
<protein>
    <submittedName>
        <fullName evidence="2">Uncharacterized protein</fullName>
    </submittedName>
</protein>
<name>A0ABY1YIP3_9RHOB</name>
<feature type="compositionally biased region" description="Polar residues" evidence="1">
    <location>
        <begin position="107"/>
        <end position="117"/>
    </location>
</feature>
<evidence type="ECO:0000313" key="3">
    <source>
        <dbReference type="Proteomes" id="UP000292859"/>
    </source>
</evidence>